<keyword evidence="2" id="KW-0472">Membrane</keyword>
<dbReference type="InterPro" id="IPR007621">
    <property type="entry name" value="TPM_dom"/>
</dbReference>
<sequence>MRHRRILALTALSAGLLAASAAPAAAAPPVDLAGAYVLDETGVLDGRIPSVEQAIDRLFDAGGAALYVVIVDRFEGSLDSLAWADETAAISGLGDRDALLAIAVDDREYATSVGSAFPASDAELTAAETDALIPELREDRWAEGIIAYADSLTAALTSGAEPGGTPVDGASGGIPIVPIALGVGGAGAIAWFLIARARRKKGPVTAEVEQQSVAELDQSASRRLVQLDDALTTSEQELGFAEAQFGAAPTEGFRTALTQAKSLVADAFRARRELDDENPETDEQKRAALIGIIAACDEADALLEAQEEAFEALRDVEQDLPAALAAVTAARNEAPGALDTAEATVERLRADFGATAIASVVDAPAQARRLLELADAELAEAAANQQGGRTSEAAIDVRSAQLAIAQLTSATAAVERLATELAAARAALAAQQDDLRAGIAAAGALPTSAALASALAAAESTLASADAADPIAALERVVTVDRELDTQLAGAREESERRAKAEAALERTLASARSRILSAAEYVTAHRGAVGADARARLAEAQAQEQIASDTKATDPVGALSAAQRALDLAGQALQSAENDVRATMSPSGPVGGLIGGGRSGGGGGGISEALIGGLIGGLLSGGGGGGFSGGGSSRPRFGSSGGRRPSGGGSSRRSSSGRSSGRRGGGGRF</sequence>
<evidence type="ECO:0000256" key="2">
    <source>
        <dbReference type="SAM" id="Phobius"/>
    </source>
</evidence>
<feature type="chain" id="PRO_5046250369" evidence="3">
    <location>
        <begin position="27"/>
        <end position="670"/>
    </location>
</feature>
<keyword evidence="6" id="KW-1185">Reference proteome</keyword>
<proteinExistence type="predicted"/>
<gene>
    <name evidence="5" type="ORF">NNL39_00750</name>
</gene>
<feature type="transmembrane region" description="Helical" evidence="2">
    <location>
        <begin position="176"/>
        <end position="194"/>
    </location>
</feature>
<evidence type="ECO:0000256" key="3">
    <source>
        <dbReference type="SAM" id="SignalP"/>
    </source>
</evidence>
<dbReference type="RefSeq" id="WP_255159815.1">
    <property type="nucleotide sequence ID" value="NZ_CP101497.1"/>
</dbReference>
<feature type="region of interest" description="Disordered" evidence="1">
    <location>
        <begin position="627"/>
        <end position="670"/>
    </location>
</feature>
<feature type="signal peptide" evidence="3">
    <location>
        <begin position="1"/>
        <end position="26"/>
    </location>
</feature>
<keyword evidence="2" id="KW-0812">Transmembrane</keyword>
<protein>
    <submittedName>
        <fullName evidence="5">TPM domain-containing protein</fullName>
    </submittedName>
</protein>
<dbReference type="Gene3D" id="3.10.310.50">
    <property type="match status" value="1"/>
</dbReference>
<accession>A0ABY5FWM1</accession>
<organism evidence="5 6">
    <name type="scientific">Microcella humidisoli</name>
    <dbReference type="NCBI Taxonomy" id="2963406"/>
    <lineage>
        <taxon>Bacteria</taxon>
        <taxon>Bacillati</taxon>
        <taxon>Actinomycetota</taxon>
        <taxon>Actinomycetes</taxon>
        <taxon>Micrococcales</taxon>
        <taxon>Microbacteriaceae</taxon>
        <taxon>Microcella</taxon>
    </lineage>
</organism>
<name>A0ABY5FWM1_9MICO</name>
<feature type="domain" description="TPM" evidence="4">
    <location>
        <begin position="37"/>
        <end position="154"/>
    </location>
</feature>
<dbReference type="Pfam" id="PF04536">
    <property type="entry name" value="TPM_phosphatase"/>
    <property type="match status" value="1"/>
</dbReference>
<evidence type="ECO:0000313" key="6">
    <source>
        <dbReference type="Proteomes" id="UP001060039"/>
    </source>
</evidence>
<evidence type="ECO:0000313" key="5">
    <source>
        <dbReference type="EMBL" id="UTT62684.1"/>
    </source>
</evidence>
<dbReference type="EMBL" id="CP101497">
    <property type="protein sequence ID" value="UTT62684.1"/>
    <property type="molecule type" value="Genomic_DNA"/>
</dbReference>
<reference evidence="5" key="1">
    <citation type="submission" date="2022-07" db="EMBL/GenBank/DDBJ databases">
        <title>Taxonomic analysis of Microcella humidisoli nov. sp., isolated from riverside soil.</title>
        <authorList>
            <person name="Molina K.M."/>
            <person name="Kim S.B."/>
        </authorList>
    </citation>
    <scope>NUCLEOTIDE SEQUENCE</scope>
    <source>
        <strain evidence="5">MMS21-STM10</strain>
    </source>
</reference>
<keyword evidence="2" id="KW-1133">Transmembrane helix</keyword>
<evidence type="ECO:0000256" key="1">
    <source>
        <dbReference type="SAM" id="MobiDB-lite"/>
    </source>
</evidence>
<evidence type="ECO:0000259" key="4">
    <source>
        <dbReference type="Pfam" id="PF04536"/>
    </source>
</evidence>
<dbReference type="Proteomes" id="UP001060039">
    <property type="component" value="Chromosome"/>
</dbReference>
<feature type="compositionally biased region" description="Gly residues" evidence="1">
    <location>
        <begin position="640"/>
        <end position="651"/>
    </location>
</feature>
<keyword evidence="3" id="KW-0732">Signal</keyword>